<proteinExistence type="predicted"/>
<feature type="transmembrane region" description="Helical" evidence="1">
    <location>
        <begin position="7"/>
        <end position="28"/>
    </location>
</feature>
<dbReference type="PANTHER" id="PTHR28008:SF1">
    <property type="entry name" value="DOMAIN PROTEIN, PUTATIVE (AFU_ORTHOLOGUE AFUA_3G10980)-RELATED"/>
    <property type="match status" value="1"/>
</dbReference>
<keyword evidence="1" id="KW-0472">Membrane</keyword>
<dbReference type="PROSITE" id="PS51257">
    <property type="entry name" value="PROKAR_LIPOPROTEIN"/>
    <property type="match status" value="1"/>
</dbReference>
<feature type="transmembrane region" description="Helical" evidence="1">
    <location>
        <begin position="98"/>
        <end position="116"/>
    </location>
</feature>
<dbReference type="NCBIfam" id="NF037970">
    <property type="entry name" value="vanZ_1"/>
    <property type="match status" value="1"/>
</dbReference>
<protein>
    <submittedName>
        <fullName evidence="3">VanZ family protein</fullName>
    </submittedName>
</protein>
<accession>A0ABR8LXY5</accession>
<name>A0ABR8LXY5_9FLAO</name>
<evidence type="ECO:0000313" key="3">
    <source>
        <dbReference type="EMBL" id="MBD3863979.1"/>
    </source>
</evidence>
<dbReference type="PANTHER" id="PTHR28008">
    <property type="entry name" value="DOMAIN PROTEIN, PUTATIVE (AFU_ORTHOLOGUE AFUA_3G10980)-RELATED"/>
    <property type="match status" value="1"/>
</dbReference>
<dbReference type="EMBL" id="JACXXH010000006">
    <property type="protein sequence ID" value="MBD3863979.1"/>
    <property type="molecule type" value="Genomic_DNA"/>
</dbReference>
<dbReference type="InterPro" id="IPR006976">
    <property type="entry name" value="VanZ-like"/>
</dbReference>
<keyword evidence="1" id="KW-1133">Transmembrane helix</keyword>
<dbReference type="Proteomes" id="UP000627521">
    <property type="component" value="Unassembled WGS sequence"/>
</dbReference>
<keyword evidence="1" id="KW-0812">Transmembrane</keyword>
<organism evidence="3 4">
    <name type="scientific">Olleya marilimosa</name>
    <dbReference type="NCBI Taxonomy" id="272164"/>
    <lineage>
        <taxon>Bacteria</taxon>
        <taxon>Pseudomonadati</taxon>
        <taxon>Bacteroidota</taxon>
        <taxon>Flavobacteriia</taxon>
        <taxon>Flavobacteriales</taxon>
        <taxon>Flavobacteriaceae</taxon>
    </lineage>
</organism>
<comment type="caution">
    <text evidence="3">The sequence shown here is derived from an EMBL/GenBank/DDBJ whole genome shotgun (WGS) entry which is preliminary data.</text>
</comment>
<keyword evidence="4" id="KW-1185">Reference proteome</keyword>
<dbReference type="RefSeq" id="WP_051437502.1">
    <property type="nucleotide sequence ID" value="NZ_JACXXH010000006.1"/>
</dbReference>
<feature type="transmembrane region" description="Helical" evidence="1">
    <location>
        <begin position="40"/>
        <end position="57"/>
    </location>
</feature>
<feature type="transmembrane region" description="Helical" evidence="1">
    <location>
        <begin position="69"/>
        <end position="86"/>
    </location>
</feature>
<sequence>MHKLLPVISIGYSIALLVSCLITVEGVIEMPNNKDKVIHATAYFIFTCLWFFTFLNSFKKSKPQAIKTAVIYSIVFGIIIEVLQQVTTQTRQADYKDVIANIIGTLLAVLFINLITKLKVKNN</sequence>
<evidence type="ECO:0000259" key="2">
    <source>
        <dbReference type="Pfam" id="PF04892"/>
    </source>
</evidence>
<reference evidence="3 4" key="1">
    <citation type="submission" date="2020-09" db="EMBL/GenBank/DDBJ databases">
        <title>Bacillus nautilus sp. nov., Chryseoglobus crepusculi sp. nov, and Psychrobacter noctis sp. nov., isolated from deep-sea sponges from the equatorial Atlantic.</title>
        <authorList>
            <person name="Stennett H.L."/>
            <person name="Williams S.E."/>
        </authorList>
    </citation>
    <scope>NUCLEOTIDE SEQUENCE [LARGE SCALE GENOMIC DNA]</scope>
    <source>
        <strain evidence="3 4">28M-24</strain>
    </source>
</reference>
<evidence type="ECO:0000256" key="1">
    <source>
        <dbReference type="SAM" id="Phobius"/>
    </source>
</evidence>
<evidence type="ECO:0000313" key="4">
    <source>
        <dbReference type="Proteomes" id="UP000627521"/>
    </source>
</evidence>
<dbReference type="Pfam" id="PF04892">
    <property type="entry name" value="VanZ"/>
    <property type="match status" value="1"/>
</dbReference>
<feature type="domain" description="VanZ-like" evidence="2">
    <location>
        <begin position="45"/>
        <end position="114"/>
    </location>
</feature>
<gene>
    <name evidence="3" type="primary">vanZ</name>
    <name evidence="3" type="ORF">IEG06_10995</name>
</gene>